<protein>
    <submittedName>
        <fullName evidence="3">Dipeptidyl aminopeptidase</fullName>
    </submittedName>
</protein>
<keyword evidence="1" id="KW-0378">Hydrolase</keyword>
<dbReference type="PANTHER" id="PTHR22946">
    <property type="entry name" value="DIENELACTONE HYDROLASE DOMAIN-CONTAINING PROTEIN-RELATED"/>
    <property type="match status" value="1"/>
</dbReference>
<keyword evidence="3" id="KW-0031">Aminopeptidase</keyword>
<dbReference type="Proteomes" id="UP000282311">
    <property type="component" value="Unassembled WGS sequence"/>
</dbReference>
<dbReference type="GO" id="GO:0006508">
    <property type="term" value="P:proteolysis"/>
    <property type="evidence" value="ECO:0007669"/>
    <property type="project" value="InterPro"/>
</dbReference>
<dbReference type="OrthoDB" id="3668964at2"/>
<dbReference type="Gene3D" id="3.40.50.1820">
    <property type="entry name" value="alpha/beta hydrolase"/>
    <property type="match status" value="1"/>
</dbReference>
<sequence length="365" mass="41079">MHTCIYHEYNWGGRSRVGYTLEQLKRDGIPKLLNGIADRDGWEAKRKEIKARWEAFIGGLPELVPLRYDVLAEEEEERHRRVHLRYDTAYGDSVTAFLLIPKDGLRNADGKMPAIMALHQTANEGKAEICLPTGKKNRRYGYELANRGYVVLAPDTITAGERVYEGASPFQTAPFYEKYPEWSAVAKMIADHRQGIDLLVSLEEVDAANIGAIGHSLGGYNAFFLAGADERIRAVVSSCGFATFTGDEKPNRWGRRDWFSHIPAVTDELEQGRVPFEWHEIAALAAPTPFFNWSGQADAIFPHWEPIAEAMRDLRGLYEWLGEPERMLSLDGTSGHDFPTPVRAAAYEFFDMWLHASSVTGQTGE</sequence>
<gene>
    <name evidence="3" type="ORF">D7M11_08945</name>
</gene>
<dbReference type="InterPro" id="IPR050261">
    <property type="entry name" value="FrsA_esterase"/>
</dbReference>
<proteinExistence type="predicted"/>
<comment type="caution">
    <text evidence="3">The sequence shown here is derived from an EMBL/GenBank/DDBJ whole genome shotgun (WGS) entry which is preliminary data.</text>
</comment>
<dbReference type="EMBL" id="RBAH01000005">
    <property type="protein sequence ID" value="RKN85205.1"/>
    <property type="molecule type" value="Genomic_DNA"/>
</dbReference>
<evidence type="ECO:0000313" key="4">
    <source>
        <dbReference type="Proteomes" id="UP000282311"/>
    </source>
</evidence>
<name>A0A3B0CHK5_9BACL</name>
<dbReference type="InterPro" id="IPR001375">
    <property type="entry name" value="Peptidase_S9_cat"/>
</dbReference>
<feature type="domain" description="Peptidase S9 prolyl oligopeptidase catalytic" evidence="2">
    <location>
        <begin position="189"/>
        <end position="320"/>
    </location>
</feature>
<keyword evidence="4" id="KW-1185">Reference proteome</keyword>
<dbReference type="InterPro" id="IPR029058">
    <property type="entry name" value="AB_hydrolase_fold"/>
</dbReference>
<dbReference type="Pfam" id="PF00326">
    <property type="entry name" value="Peptidase_S9"/>
    <property type="match status" value="1"/>
</dbReference>
<evidence type="ECO:0000313" key="3">
    <source>
        <dbReference type="EMBL" id="RKN85205.1"/>
    </source>
</evidence>
<dbReference type="GO" id="GO:0008236">
    <property type="term" value="F:serine-type peptidase activity"/>
    <property type="evidence" value="ECO:0007669"/>
    <property type="project" value="InterPro"/>
</dbReference>
<dbReference type="SUPFAM" id="SSF53474">
    <property type="entry name" value="alpha/beta-Hydrolases"/>
    <property type="match status" value="1"/>
</dbReference>
<dbReference type="AlphaFoldDB" id="A0A3B0CHK5"/>
<dbReference type="GO" id="GO:0052689">
    <property type="term" value="F:carboxylic ester hydrolase activity"/>
    <property type="evidence" value="ECO:0007669"/>
    <property type="project" value="UniProtKB-ARBA"/>
</dbReference>
<reference evidence="3 4" key="1">
    <citation type="journal article" date="2007" name="Int. J. Syst. Evol. Microbiol.">
        <title>Paenibacillus ginsengarvi sp. nov., isolated from soil from ginseng cultivation.</title>
        <authorList>
            <person name="Yoon M.H."/>
            <person name="Ten L.N."/>
            <person name="Im W.T."/>
        </authorList>
    </citation>
    <scope>NUCLEOTIDE SEQUENCE [LARGE SCALE GENOMIC DNA]</scope>
    <source>
        <strain evidence="3 4">KCTC 13059</strain>
    </source>
</reference>
<organism evidence="3 4">
    <name type="scientific">Paenibacillus ginsengarvi</name>
    <dbReference type="NCBI Taxonomy" id="400777"/>
    <lineage>
        <taxon>Bacteria</taxon>
        <taxon>Bacillati</taxon>
        <taxon>Bacillota</taxon>
        <taxon>Bacilli</taxon>
        <taxon>Bacillales</taxon>
        <taxon>Paenibacillaceae</taxon>
        <taxon>Paenibacillus</taxon>
    </lineage>
</organism>
<dbReference type="PANTHER" id="PTHR22946:SF9">
    <property type="entry name" value="POLYKETIDE TRANSFERASE AF380"/>
    <property type="match status" value="1"/>
</dbReference>
<evidence type="ECO:0000256" key="1">
    <source>
        <dbReference type="ARBA" id="ARBA00022801"/>
    </source>
</evidence>
<keyword evidence="3" id="KW-0645">Protease</keyword>
<evidence type="ECO:0000259" key="2">
    <source>
        <dbReference type="Pfam" id="PF00326"/>
    </source>
</evidence>
<dbReference type="GO" id="GO:0004177">
    <property type="term" value="F:aminopeptidase activity"/>
    <property type="evidence" value="ECO:0007669"/>
    <property type="project" value="UniProtKB-KW"/>
</dbReference>
<accession>A0A3B0CHK5</accession>